<proteinExistence type="predicted"/>
<dbReference type="Proteomes" id="UP001604336">
    <property type="component" value="Unassembled WGS sequence"/>
</dbReference>
<accession>A0ABD1RBD3</accession>
<protein>
    <submittedName>
        <fullName evidence="1">Subtilisin-like protease</fullName>
    </submittedName>
</protein>
<comment type="caution">
    <text evidence="1">The sequence shown here is derived from an EMBL/GenBank/DDBJ whole genome shotgun (WGS) entry which is preliminary data.</text>
</comment>
<dbReference type="EMBL" id="JBFOLK010000009">
    <property type="protein sequence ID" value="KAL2485416.1"/>
    <property type="molecule type" value="Genomic_DNA"/>
</dbReference>
<dbReference type="AlphaFoldDB" id="A0ABD1RBD3"/>
<name>A0ABD1RBD3_9LAMI</name>
<evidence type="ECO:0000313" key="2">
    <source>
        <dbReference type="Proteomes" id="UP001604336"/>
    </source>
</evidence>
<keyword evidence="2" id="KW-1185">Reference proteome</keyword>
<sequence length="115" mass="12945">MRKERQKAQAACWLQLSMFQTCKMTHDGDLTHDMKAIQKQRPLQAQQYSESGTTSLVRTTPFDFGSGHINPRAALDPRLIFDALLAGGRRKCRRLSPELEKVIAGGGKLVERKYG</sequence>
<organism evidence="1 2">
    <name type="scientific">Abeliophyllum distichum</name>
    <dbReference type="NCBI Taxonomy" id="126358"/>
    <lineage>
        <taxon>Eukaryota</taxon>
        <taxon>Viridiplantae</taxon>
        <taxon>Streptophyta</taxon>
        <taxon>Embryophyta</taxon>
        <taxon>Tracheophyta</taxon>
        <taxon>Spermatophyta</taxon>
        <taxon>Magnoliopsida</taxon>
        <taxon>eudicotyledons</taxon>
        <taxon>Gunneridae</taxon>
        <taxon>Pentapetalae</taxon>
        <taxon>asterids</taxon>
        <taxon>lamiids</taxon>
        <taxon>Lamiales</taxon>
        <taxon>Oleaceae</taxon>
        <taxon>Forsythieae</taxon>
        <taxon>Abeliophyllum</taxon>
    </lineage>
</organism>
<gene>
    <name evidence="1" type="ORF">Adt_30172</name>
</gene>
<reference evidence="2" key="1">
    <citation type="submission" date="2024-07" db="EMBL/GenBank/DDBJ databases">
        <title>Two chromosome-level genome assemblies of Korean endemic species Abeliophyllum distichum and Forsythia ovata (Oleaceae).</title>
        <authorList>
            <person name="Jang H."/>
        </authorList>
    </citation>
    <scope>NUCLEOTIDE SEQUENCE [LARGE SCALE GENOMIC DNA]</scope>
</reference>
<evidence type="ECO:0000313" key="1">
    <source>
        <dbReference type="EMBL" id="KAL2485416.1"/>
    </source>
</evidence>